<evidence type="ECO:0000256" key="5">
    <source>
        <dbReference type="ARBA" id="ARBA00023014"/>
    </source>
</evidence>
<evidence type="ECO:0000313" key="9">
    <source>
        <dbReference type="Proteomes" id="UP000322983"/>
    </source>
</evidence>
<dbReference type="PANTHER" id="PTHR32479">
    <property type="entry name" value="GLYCOLATE OXIDASE IRON-SULFUR SUBUNIT"/>
    <property type="match status" value="1"/>
</dbReference>
<sequence>MYSLNKDNPSFFDKNKLQSEFIRQASVCHGCRRCFNYCPAFPTLFKFTDSKGVKALTLDDLYTIASECFHCNMCYVNCPFTPPNDLNMDFPHLLEWGWLLMRKERGIPLKERLYEMLDFVGIARPIAPAMVNFLESEDAPKLRVSERSFKQSFSAPKVPNPVAKVILFPTCLVDNFFVEIGKDLVEVYSKLGIQVEVGDFVCCGAPMLDAGDADALKKNAERNYSKIKDYLEKGYDVVSPVPTCTLMLSKEYQYVLDKEQIKVYDAMEYLMKLKKEGKIKLDYKLPLSAFYHAPCHLKYLGVGYPGVQTLRMIKTKVELADKGCSGIDGGWGLRNYSKAKVVGSKMMEAFSQSTADVFVTECPLAGMQIEKASGKKPLHPIQMLKRAMENDKS</sequence>
<dbReference type="GO" id="GO:0051539">
    <property type="term" value="F:4 iron, 4 sulfur cluster binding"/>
    <property type="evidence" value="ECO:0007669"/>
    <property type="project" value="UniProtKB-KW"/>
</dbReference>
<evidence type="ECO:0000313" key="10">
    <source>
        <dbReference type="Proteomes" id="UP000325030"/>
    </source>
</evidence>
<dbReference type="GeneID" id="41716703"/>
<dbReference type="Proteomes" id="UP000325030">
    <property type="component" value="Chromosome"/>
</dbReference>
<feature type="domain" description="Cysteine-rich" evidence="6">
    <location>
        <begin position="166"/>
        <end position="248"/>
    </location>
</feature>
<dbReference type="EMBL" id="AP018930">
    <property type="protein sequence ID" value="BBG25689.1"/>
    <property type="molecule type" value="Genomic_DNA"/>
</dbReference>
<dbReference type="AlphaFoldDB" id="A0A510DRW8"/>
<keyword evidence="4" id="KW-0408">Iron</keyword>
<dbReference type="RefSeq" id="WP_054846391.1">
    <property type="nucleotide sequence ID" value="NZ_AP018929.1"/>
</dbReference>
<dbReference type="STRING" id="1294262.GCA_001316085_02353"/>
<keyword evidence="9" id="KW-1185">Reference proteome</keyword>
<keyword evidence="5" id="KW-0411">Iron-sulfur</keyword>
<dbReference type="Proteomes" id="UP000322983">
    <property type="component" value="Chromosome"/>
</dbReference>
<protein>
    <submittedName>
        <fullName evidence="7">Fumarate reductase (CoM/CoB) subunit B</fullName>
    </submittedName>
</protein>
<accession>A0A510DZQ2</accession>
<dbReference type="OrthoDB" id="35334at2157"/>
<dbReference type="GO" id="GO:0016491">
    <property type="term" value="F:oxidoreductase activity"/>
    <property type="evidence" value="ECO:0007669"/>
    <property type="project" value="UniProtKB-ARBA"/>
</dbReference>
<dbReference type="Pfam" id="PF02754">
    <property type="entry name" value="CCG"/>
    <property type="match status" value="2"/>
</dbReference>
<dbReference type="InterPro" id="IPR017900">
    <property type="entry name" value="4Fe4S_Fe_S_CS"/>
</dbReference>
<dbReference type="PROSITE" id="PS00198">
    <property type="entry name" value="4FE4S_FER_1"/>
    <property type="match status" value="1"/>
</dbReference>
<reference evidence="10" key="1">
    <citation type="submission" date="2018-09" db="EMBL/GenBank/DDBJ databases">
        <title>Complete Genome Sequencing of Sulfolobus sp. JCM 16834.</title>
        <authorList>
            <person name="Kato S."/>
            <person name="Itoh T."/>
            <person name="Ohkuma M."/>
        </authorList>
    </citation>
    <scope>NUCLEOTIDE SEQUENCE [LARGE SCALE GENOMIC DNA]</scope>
    <source>
        <strain evidence="10">IC-007</strain>
    </source>
</reference>
<evidence type="ECO:0000256" key="4">
    <source>
        <dbReference type="ARBA" id="ARBA00023004"/>
    </source>
</evidence>
<evidence type="ECO:0000256" key="1">
    <source>
        <dbReference type="ARBA" id="ARBA00022485"/>
    </source>
</evidence>
<feature type="domain" description="Cysteine-rich" evidence="6">
    <location>
        <begin position="291"/>
        <end position="369"/>
    </location>
</feature>
<dbReference type="GO" id="GO:0046872">
    <property type="term" value="F:metal ion binding"/>
    <property type="evidence" value="ECO:0007669"/>
    <property type="project" value="UniProtKB-KW"/>
</dbReference>
<keyword evidence="3" id="KW-0677">Repeat</keyword>
<accession>A0A510DRW8</accession>
<dbReference type="KEGG" id="step:IC006_0213"/>
<evidence type="ECO:0000313" key="7">
    <source>
        <dbReference type="EMBL" id="BBG22929.1"/>
    </source>
</evidence>
<dbReference type="PANTHER" id="PTHR32479:SF19">
    <property type="entry name" value="ANAEROBIC GLYCEROL-3-PHOSPHATE DEHYDROGENASE SUBUNIT C"/>
    <property type="match status" value="1"/>
</dbReference>
<keyword evidence="1" id="KW-0004">4Fe-4S</keyword>
<dbReference type="SUPFAM" id="SSF54862">
    <property type="entry name" value="4Fe-4S ferredoxins"/>
    <property type="match status" value="1"/>
</dbReference>
<evidence type="ECO:0000313" key="8">
    <source>
        <dbReference type="EMBL" id="BBG25689.1"/>
    </source>
</evidence>
<dbReference type="EMBL" id="AP018929">
    <property type="protein sequence ID" value="BBG22929.1"/>
    <property type="molecule type" value="Genomic_DNA"/>
</dbReference>
<evidence type="ECO:0000256" key="3">
    <source>
        <dbReference type="ARBA" id="ARBA00022737"/>
    </source>
</evidence>
<gene>
    <name evidence="7" type="ORF">IC006_0213</name>
    <name evidence="8" type="ORF">IC007_0194</name>
</gene>
<evidence type="ECO:0000256" key="2">
    <source>
        <dbReference type="ARBA" id="ARBA00022723"/>
    </source>
</evidence>
<organism evidence="7 9">
    <name type="scientific">Sulfuracidifex tepidarius</name>
    <dbReference type="NCBI Taxonomy" id="1294262"/>
    <lineage>
        <taxon>Archaea</taxon>
        <taxon>Thermoproteota</taxon>
        <taxon>Thermoprotei</taxon>
        <taxon>Sulfolobales</taxon>
        <taxon>Sulfolobaceae</taxon>
        <taxon>Sulfuracidifex</taxon>
    </lineage>
</organism>
<dbReference type="InterPro" id="IPR004017">
    <property type="entry name" value="Cys_rich_dom"/>
</dbReference>
<name>A0A510DRW8_9CREN</name>
<dbReference type="Gene3D" id="3.30.70.20">
    <property type="match status" value="1"/>
</dbReference>
<reference evidence="7 9" key="2">
    <citation type="journal article" date="2020" name="Int. J. Syst. Evol. Microbiol.">
        <title>Sulfuracidifex tepidarius gen. nov., sp. nov. and transfer of Sulfolobus metallicus Huber and Stetter 1992 to the genus Sulfuracidifex as Sulfuracidifex metallicus comb. nov.</title>
        <authorList>
            <person name="Itoh T."/>
            <person name="Miura T."/>
            <person name="Sakai H.D."/>
            <person name="Kato S."/>
            <person name="Ohkuma M."/>
            <person name="Takashina T."/>
        </authorList>
    </citation>
    <scope>NUCLEOTIDE SEQUENCE [LARGE SCALE GENOMIC DNA]</scope>
    <source>
        <strain evidence="7 9">IC-006</strain>
        <strain evidence="8">IC-007</strain>
    </source>
</reference>
<keyword evidence="2" id="KW-0479">Metal-binding</keyword>
<evidence type="ECO:0000259" key="6">
    <source>
        <dbReference type="Pfam" id="PF02754"/>
    </source>
</evidence>
<proteinExistence type="predicted"/>